<dbReference type="RefSeq" id="XP_043003359.1">
    <property type="nucleotide sequence ID" value="XM_043159753.1"/>
</dbReference>
<organism evidence="1 2">
    <name type="scientific">Marasmius oreades</name>
    <name type="common">fairy-ring Marasmius</name>
    <dbReference type="NCBI Taxonomy" id="181124"/>
    <lineage>
        <taxon>Eukaryota</taxon>
        <taxon>Fungi</taxon>
        <taxon>Dikarya</taxon>
        <taxon>Basidiomycota</taxon>
        <taxon>Agaricomycotina</taxon>
        <taxon>Agaricomycetes</taxon>
        <taxon>Agaricomycetidae</taxon>
        <taxon>Agaricales</taxon>
        <taxon>Marasmiineae</taxon>
        <taxon>Marasmiaceae</taxon>
        <taxon>Marasmius</taxon>
    </lineage>
</organism>
<comment type="caution">
    <text evidence="1">The sequence shown here is derived from an EMBL/GenBank/DDBJ whole genome shotgun (WGS) entry which is preliminary data.</text>
</comment>
<evidence type="ECO:0008006" key="3">
    <source>
        <dbReference type="Google" id="ProtNLM"/>
    </source>
</evidence>
<proteinExistence type="predicted"/>
<dbReference type="Proteomes" id="UP001049176">
    <property type="component" value="Chromosome 10"/>
</dbReference>
<dbReference type="KEGG" id="more:E1B28_002808"/>
<dbReference type="GeneID" id="66071884"/>
<reference evidence="1" key="1">
    <citation type="journal article" date="2021" name="Genome Biol. Evol.">
        <title>The assembled and annotated genome of the fairy-ring fungus Marasmius oreades.</title>
        <authorList>
            <person name="Hiltunen M."/>
            <person name="Ament-Velasquez S.L."/>
            <person name="Johannesson H."/>
        </authorList>
    </citation>
    <scope>NUCLEOTIDE SEQUENCE</scope>
    <source>
        <strain evidence="1">03SP1</strain>
    </source>
</reference>
<name>A0A9P7RPD0_9AGAR</name>
<dbReference type="AlphaFoldDB" id="A0A9P7RPD0"/>
<dbReference type="EMBL" id="CM032190">
    <property type="protein sequence ID" value="KAG7086888.1"/>
    <property type="molecule type" value="Genomic_DNA"/>
</dbReference>
<evidence type="ECO:0000313" key="1">
    <source>
        <dbReference type="EMBL" id="KAG7086888.1"/>
    </source>
</evidence>
<keyword evidence="2" id="KW-1185">Reference proteome</keyword>
<evidence type="ECO:0000313" key="2">
    <source>
        <dbReference type="Proteomes" id="UP001049176"/>
    </source>
</evidence>
<protein>
    <recommendedName>
        <fullName evidence="3">Fungal-type protein kinase domain-containing protein</fullName>
    </recommendedName>
</protein>
<gene>
    <name evidence="1" type="ORF">E1B28_002808</name>
</gene>
<accession>A0A9P7RPD0</accession>
<sequence>MSYSQCPAVQTPVARSPFTTITVPTNLIITPIDSPPGLIEKAAIHQKPSEIHTGILDSCDLLTVEDKTASYNLRSGTEPLMAYDLSDRRWTGGRLYRHDLESFFYALLCLCSRYKGPGEQVDVSDKPLPYDSWFTGTYEQVRLTKRDLVTKGTVNFTITPFFRDFTSWLIEMHNCLVCGNISREVFNLARLRATVISDGSTAFDDETLGGHFTYARVKEIMLAFTELSWRHKLPHRDTCGGHADNRHWIS</sequence>
<dbReference type="OrthoDB" id="3040568at2759"/>